<accession>A0AAW4FWY7</accession>
<dbReference type="PANTHER" id="PTHR45681:SF6">
    <property type="entry name" value="POLYKETIDE SYNTHASE 37"/>
    <property type="match status" value="1"/>
</dbReference>
<evidence type="ECO:0000313" key="4">
    <source>
        <dbReference type="Proteomes" id="UP000744980"/>
    </source>
</evidence>
<dbReference type="Gene3D" id="3.40.366.10">
    <property type="entry name" value="Malonyl-Coenzyme A Acyl Carrier Protein, domain 2"/>
    <property type="match status" value="1"/>
</dbReference>
<dbReference type="AlphaFoldDB" id="A0AAW4FWY7"/>
<dbReference type="GO" id="GO:0016746">
    <property type="term" value="F:acyltransferase activity"/>
    <property type="evidence" value="ECO:0007669"/>
    <property type="project" value="UniProtKB-KW"/>
</dbReference>
<protein>
    <submittedName>
        <fullName evidence="3">Acyltransferase domain-containing protein</fullName>
    </submittedName>
</protein>
<organism evidence="3 4">
    <name type="scientific">Ensifer canadensis</name>
    <dbReference type="NCBI Taxonomy" id="555315"/>
    <lineage>
        <taxon>Bacteria</taxon>
        <taxon>Pseudomonadati</taxon>
        <taxon>Pseudomonadota</taxon>
        <taxon>Alphaproteobacteria</taxon>
        <taxon>Hyphomicrobiales</taxon>
        <taxon>Rhizobiaceae</taxon>
        <taxon>Sinorhizobium/Ensifer group</taxon>
        <taxon>Ensifer</taxon>
    </lineage>
</organism>
<name>A0AAW4FWY7_9HYPH</name>
<keyword evidence="4" id="KW-1185">Reference proteome</keyword>
<sequence length="322" mass="35436">MRKPIVFMFSGQGSQYFQMGRELYDHHPRFRLWMDHCDALVKDATGRSLTATLYGGSDWTDRFDDILLTNPALLSIEFCLAKLLQEAGISPDYLLGYSLGELASSVVAGVLSLEEGIRLAVEFAQLLTMKSPAGGMLAILGDEGMIDDHPDAFTRCSISGRNFDTNFVVSGLAEEITKLQTYLTGFGFGIVTQRLAVNFAFHSPVIEPLKPFFLQMSGSFNYSPPRTPMISAQKGQEIAGVDETHLWDVIRQPVDFKSTIRKLASQQDCIFIDIGPSGTLSTAVKYLLPKNTSSIFLATLNQFGQDRATLEKTISCLSGSTD</sequence>
<keyword evidence="3" id="KW-0012">Acyltransferase</keyword>
<dbReference type="SUPFAM" id="SSF52151">
    <property type="entry name" value="FabD/lysophospholipase-like"/>
    <property type="match status" value="1"/>
</dbReference>
<evidence type="ECO:0000259" key="2">
    <source>
        <dbReference type="SMART" id="SM00827"/>
    </source>
</evidence>
<dbReference type="Proteomes" id="UP000744980">
    <property type="component" value="Unassembled WGS sequence"/>
</dbReference>
<dbReference type="RefSeq" id="WP_203529981.1">
    <property type="nucleotide sequence ID" value="NZ_CP083375.1"/>
</dbReference>
<feature type="domain" description="Malonyl-CoA:ACP transacylase (MAT)" evidence="2">
    <location>
        <begin position="8"/>
        <end position="302"/>
    </location>
</feature>
<evidence type="ECO:0000256" key="1">
    <source>
        <dbReference type="ARBA" id="ARBA00022679"/>
    </source>
</evidence>
<dbReference type="SMART" id="SM00827">
    <property type="entry name" value="PKS_AT"/>
    <property type="match status" value="1"/>
</dbReference>
<proteinExistence type="predicted"/>
<keyword evidence="1" id="KW-0808">Transferase</keyword>
<gene>
    <name evidence="3" type="ORF">GFB56_34885</name>
</gene>
<reference evidence="3 4" key="1">
    <citation type="submission" date="2020-01" db="EMBL/GenBank/DDBJ databases">
        <title>Draft genome assembly of Ensifer adhaerens T173.</title>
        <authorList>
            <person name="Craig J.E."/>
            <person name="Stinchcombe J.R."/>
        </authorList>
    </citation>
    <scope>NUCLEOTIDE SEQUENCE [LARGE SCALE GENOMIC DNA]</scope>
    <source>
        <strain evidence="3 4">T173</strain>
    </source>
</reference>
<dbReference type="PANTHER" id="PTHR45681">
    <property type="entry name" value="POLYKETIDE SYNTHASE 44-RELATED"/>
    <property type="match status" value="1"/>
</dbReference>
<dbReference type="EMBL" id="WXFA01000059">
    <property type="protein sequence ID" value="MBM3095876.1"/>
    <property type="molecule type" value="Genomic_DNA"/>
</dbReference>
<dbReference type="Pfam" id="PF00698">
    <property type="entry name" value="Acyl_transf_1"/>
    <property type="match status" value="1"/>
</dbReference>
<dbReference type="InterPro" id="IPR014043">
    <property type="entry name" value="Acyl_transferase_dom"/>
</dbReference>
<dbReference type="InterPro" id="IPR001227">
    <property type="entry name" value="Ac_transferase_dom_sf"/>
</dbReference>
<comment type="caution">
    <text evidence="3">The sequence shown here is derived from an EMBL/GenBank/DDBJ whole genome shotgun (WGS) entry which is preliminary data.</text>
</comment>
<dbReference type="InterPro" id="IPR050444">
    <property type="entry name" value="Polyketide_Synthase"/>
</dbReference>
<evidence type="ECO:0000313" key="3">
    <source>
        <dbReference type="EMBL" id="MBM3095876.1"/>
    </source>
</evidence>
<dbReference type="InterPro" id="IPR016035">
    <property type="entry name" value="Acyl_Trfase/lysoPLipase"/>
</dbReference>